<keyword evidence="5" id="KW-0998">Cell outer membrane</keyword>
<dbReference type="InterPro" id="IPR033985">
    <property type="entry name" value="SusD-like_N"/>
</dbReference>
<dbReference type="EMBL" id="BAABFN010000021">
    <property type="protein sequence ID" value="GAA4318300.1"/>
    <property type="molecule type" value="Genomic_DNA"/>
</dbReference>
<evidence type="ECO:0000256" key="3">
    <source>
        <dbReference type="ARBA" id="ARBA00022729"/>
    </source>
</evidence>
<dbReference type="SUPFAM" id="SSF48452">
    <property type="entry name" value="TPR-like"/>
    <property type="match status" value="1"/>
</dbReference>
<comment type="subcellular location">
    <subcellularLocation>
        <location evidence="1">Cell outer membrane</location>
    </subcellularLocation>
</comment>
<keyword evidence="3" id="KW-0732">Signal</keyword>
<dbReference type="InterPro" id="IPR012944">
    <property type="entry name" value="SusD_RagB_dom"/>
</dbReference>
<reference evidence="9" key="1">
    <citation type="journal article" date="2019" name="Int. J. Syst. Evol. Microbiol.">
        <title>The Global Catalogue of Microorganisms (GCM) 10K type strain sequencing project: providing services to taxonomists for standard genome sequencing and annotation.</title>
        <authorList>
            <consortium name="The Broad Institute Genomics Platform"/>
            <consortium name="The Broad Institute Genome Sequencing Center for Infectious Disease"/>
            <person name="Wu L."/>
            <person name="Ma J."/>
        </authorList>
    </citation>
    <scope>NUCLEOTIDE SEQUENCE [LARGE SCALE GENOMIC DNA]</scope>
    <source>
        <strain evidence="9">JCM 17664</strain>
    </source>
</reference>
<keyword evidence="4" id="KW-0472">Membrane</keyword>
<comment type="caution">
    <text evidence="8">The sequence shown here is derived from an EMBL/GenBank/DDBJ whole genome shotgun (WGS) entry which is preliminary data.</text>
</comment>
<protein>
    <submittedName>
        <fullName evidence="8">RagB/SusD family nutrient uptake outer membrane protein</fullName>
    </submittedName>
</protein>
<feature type="domain" description="RagB/SusD" evidence="6">
    <location>
        <begin position="330"/>
        <end position="648"/>
    </location>
</feature>
<evidence type="ECO:0000256" key="5">
    <source>
        <dbReference type="ARBA" id="ARBA00023237"/>
    </source>
</evidence>
<feature type="domain" description="SusD-like N-terminal" evidence="7">
    <location>
        <begin position="43"/>
        <end position="239"/>
    </location>
</feature>
<evidence type="ECO:0000313" key="8">
    <source>
        <dbReference type="EMBL" id="GAA4318300.1"/>
    </source>
</evidence>
<organism evidence="8 9">
    <name type="scientific">Compostibacter hankyongensis</name>
    <dbReference type="NCBI Taxonomy" id="1007089"/>
    <lineage>
        <taxon>Bacteria</taxon>
        <taxon>Pseudomonadati</taxon>
        <taxon>Bacteroidota</taxon>
        <taxon>Chitinophagia</taxon>
        <taxon>Chitinophagales</taxon>
        <taxon>Chitinophagaceae</taxon>
        <taxon>Compostibacter</taxon>
    </lineage>
</organism>
<accession>A0ABP8G6A0</accession>
<dbReference type="Pfam" id="PF07980">
    <property type="entry name" value="SusD_RagB"/>
    <property type="match status" value="1"/>
</dbReference>
<dbReference type="InterPro" id="IPR011990">
    <property type="entry name" value="TPR-like_helical_dom_sf"/>
</dbReference>
<evidence type="ECO:0000259" key="7">
    <source>
        <dbReference type="Pfam" id="PF14322"/>
    </source>
</evidence>
<evidence type="ECO:0000256" key="4">
    <source>
        <dbReference type="ARBA" id="ARBA00023136"/>
    </source>
</evidence>
<gene>
    <name evidence="8" type="ORF">GCM10023143_30960</name>
</gene>
<proteinExistence type="inferred from homology"/>
<comment type="similarity">
    <text evidence="2">Belongs to the SusD family.</text>
</comment>
<evidence type="ECO:0000259" key="6">
    <source>
        <dbReference type="Pfam" id="PF07980"/>
    </source>
</evidence>
<sequence length="648" mass="74548">MLCSIHSDKPSAGYSKHKIMKKPLITGIFILIIISALSSCKQFLDVVPDNVATLDNAFATRNEAQKFLFTCYSYMPNDGDLADDPALVGGDELWRFATEGAYFNIAQGYQNVVSPYGDRWGTYFQGIRDCNIFLDNVDRVPDLMETEKRRWVSEVKFLKAYYNFYLVKMYGPIPIMKENLPVNVKADEVRVSRAPVDSCFEYIITLVNEAMGDLPQTIDDPTNELGRITRTIALAFKAEVLVYAASPLFNGNTDEARLKNPDGTQLFNQTFSKEKWDSAAVACREAIEACEQLGLKLYKYQPAFQQFDLSDTIMTQLSIRNAICERWNSEIVWANTQTSTVSLQALITPRMNPKNLDMTAVHGQLSPPLKIAEQFYSDHGVPIAEDRTWGYAERYDLQTAGDSDKLYVRKDYTTAHMNFNREPRFYADMGFDGGIWYGQGMYDDKKNLDLYYLEAKYRQRNGYGKPGFSTITGYFLKKQVHYQNVLANTGNTYSVTDYPWPIMRLADLYLLYAEALNEAEGPGPEVLKYVDLVRERAGLQTVQDSWTQYSNNPTKFATQNGMREIIQQERLIELAFEGKRFWDLRRWKKAVDEMNRPIQGWDLLQELPSAYYRPTMIFQQTFSLKDYFFPIKESTITNNRNLVQNLGW</sequence>
<dbReference type="Gene3D" id="1.25.40.390">
    <property type="match status" value="1"/>
</dbReference>
<dbReference type="Pfam" id="PF14322">
    <property type="entry name" value="SusD-like_3"/>
    <property type="match status" value="1"/>
</dbReference>
<dbReference type="Proteomes" id="UP001501207">
    <property type="component" value="Unassembled WGS sequence"/>
</dbReference>
<evidence type="ECO:0000256" key="1">
    <source>
        <dbReference type="ARBA" id="ARBA00004442"/>
    </source>
</evidence>
<evidence type="ECO:0000256" key="2">
    <source>
        <dbReference type="ARBA" id="ARBA00006275"/>
    </source>
</evidence>
<evidence type="ECO:0000313" key="9">
    <source>
        <dbReference type="Proteomes" id="UP001501207"/>
    </source>
</evidence>
<keyword evidence="9" id="KW-1185">Reference proteome</keyword>
<name>A0ABP8G6A0_9BACT</name>